<dbReference type="InterPro" id="IPR002833">
    <property type="entry name" value="PTH2"/>
</dbReference>
<dbReference type="GO" id="GO:0003676">
    <property type="term" value="F:nucleic acid binding"/>
    <property type="evidence" value="ECO:0007669"/>
    <property type="project" value="InterPro"/>
</dbReference>
<dbReference type="NCBIfam" id="TIGR00283">
    <property type="entry name" value="arch_pth2"/>
    <property type="match status" value="1"/>
</dbReference>
<dbReference type="PANTHER" id="PTHR12649:SF11">
    <property type="entry name" value="PEPTIDYL-TRNA HYDROLASE 2, MITOCHONDRIAL"/>
    <property type="match status" value="1"/>
</dbReference>
<dbReference type="FunFam" id="3.30.70.330:FF:000095">
    <property type="entry name" value="Putative Nucleoporin NUP53"/>
    <property type="match status" value="1"/>
</dbReference>
<evidence type="ECO:0000256" key="11">
    <source>
        <dbReference type="ARBA" id="ARBA00038050"/>
    </source>
</evidence>
<keyword evidence="8" id="KW-0811">Translocation</keyword>
<evidence type="ECO:0000256" key="1">
    <source>
        <dbReference type="ARBA" id="ARBA00004567"/>
    </source>
</evidence>
<evidence type="ECO:0000256" key="2">
    <source>
        <dbReference type="ARBA" id="ARBA00009454"/>
    </source>
</evidence>
<evidence type="ECO:0000256" key="9">
    <source>
        <dbReference type="ARBA" id="ARBA00023132"/>
    </source>
</evidence>
<name>A0A811RX17_9POAL</name>
<dbReference type="PANTHER" id="PTHR12649">
    <property type="entry name" value="PEPTIDYL-TRNA HYDROLASE 2"/>
    <property type="match status" value="1"/>
</dbReference>
<accession>A0A811RX17</accession>
<comment type="similarity">
    <text evidence="11">Belongs to the PTH2 family.</text>
</comment>
<comment type="similarity">
    <text evidence="2">Belongs to the Nup35 family.</text>
</comment>
<protein>
    <recommendedName>
        <fullName evidence="3">peptidyl-tRNA hydrolase</fullName>
        <ecNumber evidence="3">3.1.1.29</ecNumber>
    </recommendedName>
</protein>
<feature type="region of interest" description="Disordered" evidence="14">
    <location>
        <begin position="185"/>
        <end position="214"/>
    </location>
</feature>
<feature type="compositionally biased region" description="Basic and acidic residues" evidence="14">
    <location>
        <begin position="191"/>
        <end position="200"/>
    </location>
</feature>
<evidence type="ECO:0000256" key="5">
    <source>
        <dbReference type="ARBA" id="ARBA00022801"/>
    </source>
</evidence>
<dbReference type="SUPFAM" id="SSF54928">
    <property type="entry name" value="RNA-binding domain, RBD"/>
    <property type="match status" value="1"/>
</dbReference>
<dbReference type="GO" id="GO:0005739">
    <property type="term" value="C:mitochondrion"/>
    <property type="evidence" value="ECO:0007669"/>
    <property type="project" value="TreeGrafter"/>
</dbReference>
<dbReference type="EC" id="3.1.1.29" evidence="3"/>
<feature type="region of interest" description="Disordered" evidence="14">
    <location>
        <begin position="489"/>
        <end position="512"/>
    </location>
</feature>
<evidence type="ECO:0000256" key="3">
    <source>
        <dbReference type="ARBA" id="ARBA00013260"/>
    </source>
</evidence>
<feature type="compositionally biased region" description="Low complexity" evidence="14">
    <location>
        <begin position="292"/>
        <end position="306"/>
    </location>
</feature>
<dbReference type="OrthoDB" id="1733656at2759"/>
<reference evidence="16" key="1">
    <citation type="submission" date="2020-10" db="EMBL/GenBank/DDBJ databases">
        <authorList>
            <person name="Han B."/>
            <person name="Lu T."/>
            <person name="Zhao Q."/>
            <person name="Huang X."/>
            <person name="Zhao Y."/>
        </authorList>
    </citation>
    <scope>NUCLEOTIDE SEQUENCE</scope>
</reference>
<evidence type="ECO:0000259" key="15">
    <source>
        <dbReference type="PROSITE" id="PS51472"/>
    </source>
</evidence>
<evidence type="ECO:0000256" key="6">
    <source>
        <dbReference type="ARBA" id="ARBA00022816"/>
    </source>
</evidence>
<dbReference type="GO" id="GO:0015031">
    <property type="term" value="P:protein transport"/>
    <property type="evidence" value="ECO:0007669"/>
    <property type="project" value="UniProtKB-KW"/>
</dbReference>
<sequence>MAPPPRRNPQQNPTRRKGEEPWLAASLRPANFLPGLAIGFLLGLLLDLSSSWRPKSSSPPAPAAAPARGSSSKRASGSSFASGGEELKMVLVVRQDLKMGAGKIASQCAHAATGLYAELFSSNRGLLRQWEQLGQAKIVLTCKNQQEMNRLKETAEHRGIPTFIVADAGRTEVLAGSKTVLAIGPAASRASRRERADQLKPKPSTPSRAAPPAHGLLLPLLAASRRGRSARQAPFFRDLATPIPSHRGVSRFASGASPSATPPPPPIFTLDDRYAAADFSPDPTASDLLPVASSPSPRAAASRSPPWDLSRGKVSLATRIPHGWGRRAGSERGARFAAAREPWRPTSCHDSGGAVTGVPAQAPAGTEPVANGGEVEREEWVTVFGFSIGDTNLVLREFEKCGVILRHHSGPRDGNWIHILYQRSYDAQKALQKNGIQLSSGLIVGVKPIDAVHRQQLDESFARSSQGGFMVSLPSKSLGLKSTGASHQLGALPRPYDPKANTNVSRDAGRRATGSVAAPAKSILTNVMDLIFGI</sequence>
<proteinExistence type="inferred from homology"/>
<comment type="caution">
    <text evidence="16">The sequence shown here is derived from an EMBL/GenBank/DDBJ whole genome shotgun (WGS) entry which is preliminary data.</text>
</comment>
<keyword evidence="17" id="KW-1185">Reference proteome</keyword>
<keyword evidence="4 13" id="KW-0813">Transport</keyword>
<evidence type="ECO:0000256" key="13">
    <source>
        <dbReference type="PROSITE-ProRule" id="PRU00804"/>
    </source>
</evidence>
<dbReference type="InterPro" id="IPR023476">
    <property type="entry name" value="Pep_tRNA_hydro_II_dom_sf"/>
</dbReference>
<dbReference type="InterPro" id="IPR012677">
    <property type="entry name" value="Nucleotide-bd_a/b_plait_sf"/>
</dbReference>
<evidence type="ECO:0000313" key="17">
    <source>
        <dbReference type="Proteomes" id="UP000604825"/>
    </source>
</evidence>
<keyword evidence="9 13" id="KW-0906">Nuclear pore complex</keyword>
<dbReference type="Gene3D" id="3.30.70.330">
    <property type="match status" value="1"/>
</dbReference>
<keyword evidence="6 13" id="KW-0509">mRNA transport</keyword>
<feature type="region of interest" description="Disordered" evidence="14">
    <location>
        <begin position="247"/>
        <end position="312"/>
    </location>
</feature>
<evidence type="ECO:0000256" key="10">
    <source>
        <dbReference type="ARBA" id="ARBA00023242"/>
    </source>
</evidence>
<dbReference type="CDD" id="cd12441">
    <property type="entry name" value="RRM_Nup53_like"/>
    <property type="match status" value="1"/>
</dbReference>
<keyword evidence="5" id="KW-0378">Hydrolase</keyword>
<dbReference type="InterPro" id="IPR035979">
    <property type="entry name" value="RBD_domain_sf"/>
</dbReference>
<evidence type="ECO:0000313" key="16">
    <source>
        <dbReference type="EMBL" id="CAD6333166.1"/>
    </source>
</evidence>
<evidence type="ECO:0000256" key="8">
    <source>
        <dbReference type="ARBA" id="ARBA00023010"/>
    </source>
</evidence>
<dbReference type="Gene3D" id="3.40.1490.10">
    <property type="entry name" value="Bit1"/>
    <property type="match status" value="1"/>
</dbReference>
<dbReference type="GO" id="GO:0004045">
    <property type="term" value="F:peptidyl-tRNA hydrolase activity"/>
    <property type="evidence" value="ECO:0007669"/>
    <property type="project" value="UniProtKB-EC"/>
</dbReference>
<dbReference type="InterPro" id="IPR007846">
    <property type="entry name" value="RRM_NUP35_dom"/>
</dbReference>
<evidence type="ECO:0000256" key="7">
    <source>
        <dbReference type="ARBA" id="ARBA00022927"/>
    </source>
</evidence>
<dbReference type="Pfam" id="PF01981">
    <property type="entry name" value="PTH2"/>
    <property type="match status" value="1"/>
</dbReference>
<feature type="region of interest" description="Disordered" evidence="14">
    <location>
        <begin position="339"/>
        <end position="370"/>
    </location>
</feature>
<dbReference type="Proteomes" id="UP000604825">
    <property type="component" value="Unassembled WGS sequence"/>
</dbReference>
<dbReference type="CDD" id="cd02430">
    <property type="entry name" value="PTH2"/>
    <property type="match status" value="1"/>
</dbReference>
<dbReference type="GO" id="GO:0051028">
    <property type="term" value="P:mRNA transport"/>
    <property type="evidence" value="ECO:0007669"/>
    <property type="project" value="UniProtKB-UniRule"/>
</dbReference>
<dbReference type="PROSITE" id="PS51472">
    <property type="entry name" value="RRM_NUP35"/>
    <property type="match status" value="1"/>
</dbReference>
<dbReference type="FunFam" id="3.40.1490.10:FF:000002">
    <property type="entry name" value="Peptidyl-tRNA hydrolase 2, mitochondrial"/>
    <property type="match status" value="1"/>
</dbReference>
<dbReference type="AlphaFoldDB" id="A0A811RX17"/>
<dbReference type="GO" id="GO:0005643">
    <property type="term" value="C:nuclear pore"/>
    <property type="evidence" value="ECO:0007669"/>
    <property type="project" value="UniProtKB-SubCell"/>
</dbReference>
<keyword evidence="10 13" id="KW-0539">Nucleus</keyword>
<comment type="subcellular location">
    <subcellularLocation>
        <location evidence="1">Nucleus</location>
        <location evidence="1">Nuclear pore complex</location>
    </subcellularLocation>
</comment>
<dbReference type="SUPFAM" id="SSF102462">
    <property type="entry name" value="Peptidyl-tRNA hydrolase II"/>
    <property type="match status" value="1"/>
</dbReference>
<feature type="domain" description="RRM Nup35-type" evidence="15">
    <location>
        <begin position="375"/>
        <end position="456"/>
    </location>
</feature>
<dbReference type="Pfam" id="PF05172">
    <property type="entry name" value="RRM_Nup35"/>
    <property type="match status" value="1"/>
</dbReference>
<dbReference type="GO" id="GO:0005829">
    <property type="term" value="C:cytosol"/>
    <property type="evidence" value="ECO:0007669"/>
    <property type="project" value="TreeGrafter"/>
</dbReference>
<dbReference type="EMBL" id="CAJGYO010000017">
    <property type="protein sequence ID" value="CAD6333166.1"/>
    <property type="molecule type" value="Genomic_DNA"/>
</dbReference>
<feature type="region of interest" description="Disordered" evidence="14">
    <location>
        <begin position="1"/>
        <end position="22"/>
    </location>
</feature>
<gene>
    <name evidence="16" type="ORF">NCGR_LOCUS57264</name>
</gene>
<keyword evidence="7" id="KW-0653">Protein transport</keyword>
<organism evidence="16 17">
    <name type="scientific">Miscanthus lutarioriparius</name>
    <dbReference type="NCBI Taxonomy" id="422564"/>
    <lineage>
        <taxon>Eukaryota</taxon>
        <taxon>Viridiplantae</taxon>
        <taxon>Streptophyta</taxon>
        <taxon>Embryophyta</taxon>
        <taxon>Tracheophyta</taxon>
        <taxon>Spermatophyta</taxon>
        <taxon>Magnoliopsida</taxon>
        <taxon>Liliopsida</taxon>
        <taxon>Poales</taxon>
        <taxon>Poaceae</taxon>
        <taxon>PACMAD clade</taxon>
        <taxon>Panicoideae</taxon>
        <taxon>Andropogonodae</taxon>
        <taxon>Andropogoneae</taxon>
        <taxon>Saccharinae</taxon>
        <taxon>Miscanthus</taxon>
    </lineage>
</organism>
<feature type="region of interest" description="Disordered" evidence="14">
    <location>
        <begin position="55"/>
        <end position="80"/>
    </location>
</feature>
<comment type="catalytic activity">
    <reaction evidence="12">
        <text>an N-acyl-L-alpha-aminoacyl-tRNA + H2O = an N-acyl-L-amino acid + a tRNA + H(+)</text>
        <dbReference type="Rhea" id="RHEA:54448"/>
        <dbReference type="Rhea" id="RHEA-COMP:10123"/>
        <dbReference type="Rhea" id="RHEA-COMP:13883"/>
        <dbReference type="ChEBI" id="CHEBI:15377"/>
        <dbReference type="ChEBI" id="CHEBI:15378"/>
        <dbReference type="ChEBI" id="CHEBI:59874"/>
        <dbReference type="ChEBI" id="CHEBI:78442"/>
        <dbReference type="ChEBI" id="CHEBI:138191"/>
        <dbReference type="EC" id="3.1.1.29"/>
    </reaction>
</comment>
<evidence type="ECO:0000256" key="4">
    <source>
        <dbReference type="ARBA" id="ARBA00022448"/>
    </source>
</evidence>
<evidence type="ECO:0000256" key="12">
    <source>
        <dbReference type="ARBA" id="ARBA00048707"/>
    </source>
</evidence>
<evidence type="ECO:0000256" key="14">
    <source>
        <dbReference type="SAM" id="MobiDB-lite"/>
    </source>
</evidence>
<feature type="compositionally biased region" description="Low complexity" evidence="14">
    <location>
        <begin position="64"/>
        <end position="80"/>
    </location>
</feature>